<dbReference type="PRINTS" id="PR00315">
    <property type="entry name" value="ELONGATNFCT"/>
</dbReference>
<dbReference type="Gene3D" id="3.30.230.10">
    <property type="match status" value="1"/>
</dbReference>
<dbReference type="GO" id="GO:0005829">
    <property type="term" value="C:cytosol"/>
    <property type="evidence" value="ECO:0007669"/>
    <property type="project" value="TreeGrafter"/>
</dbReference>
<dbReference type="InterPro" id="IPR000795">
    <property type="entry name" value="T_Tr_GTP-bd_dom"/>
</dbReference>
<dbReference type="CDD" id="cd01681">
    <property type="entry name" value="aeEF2_snRNP_like_IV"/>
    <property type="match status" value="1"/>
</dbReference>
<dbReference type="Gene3D" id="3.40.50.300">
    <property type="entry name" value="P-loop containing nucleotide triphosphate hydrolases"/>
    <property type="match status" value="1"/>
</dbReference>
<dbReference type="InterPro" id="IPR005225">
    <property type="entry name" value="Small_GTP-bd"/>
</dbReference>
<evidence type="ECO:0000256" key="1">
    <source>
        <dbReference type="ARBA" id="ARBA00004496"/>
    </source>
</evidence>
<dbReference type="NCBIfam" id="TIGR00231">
    <property type="entry name" value="small_GTP"/>
    <property type="match status" value="1"/>
</dbReference>
<dbReference type="InterPro" id="IPR027417">
    <property type="entry name" value="P-loop_NTPase"/>
</dbReference>
<comment type="subcellular location">
    <subcellularLocation>
        <location evidence="1">Cytoplasm</location>
    </subcellularLocation>
</comment>
<evidence type="ECO:0000256" key="5">
    <source>
        <dbReference type="ARBA" id="ARBA00022917"/>
    </source>
</evidence>
<dbReference type="InterPro" id="IPR020568">
    <property type="entry name" value="Ribosomal_Su5_D2-typ_SF"/>
</dbReference>
<evidence type="ECO:0000256" key="6">
    <source>
        <dbReference type="ARBA" id="ARBA00023134"/>
    </source>
</evidence>
<dbReference type="FunFam" id="3.40.50.300:FF:000058">
    <property type="entry name" value="Translation elongation factor 2"/>
    <property type="match status" value="1"/>
</dbReference>
<evidence type="ECO:0000256" key="2">
    <source>
        <dbReference type="ARBA" id="ARBA00022490"/>
    </source>
</evidence>
<dbReference type="Pfam" id="PF03144">
    <property type="entry name" value="GTP_EFTU_D2"/>
    <property type="match status" value="1"/>
</dbReference>
<dbReference type="PROSITE" id="PS51722">
    <property type="entry name" value="G_TR_2"/>
    <property type="match status" value="1"/>
</dbReference>
<dbReference type="GO" id="GO:0043022">
    <property type="term" value="F:ribosome binding"/>
    <property type="evidence" value="ECO:0007669"/>
    <property type="project" value="TreeGrafter"/>
</dbReference>
<dbReference type="CDD" id="cd16261">
    <property type="entry name" value="EF2_snRNP_III"/>
    <property type="match status" value="1"/>
</dbReference>
<dbReference type="SUPFAM" id="SSF50447">
    <property type="entry name" value="Translation proteins"/>
    <property type="match status" value="1"/>
</dbReference>
<evidence type="ECO:0000259" key="7">
    <source>
        <dbReference type="PROSITE" id="PS51722"/>
    </source>
</evidence>
<dbReference type="CDD" id="cd03700">
    <property type="entry name" value="EF2_snRNP_like_II"/>
    <property type="match status" value="1"/>
</dbReference>
<accession>A0A8S2QX39</accession>
<organism evidence="8 9">
    <name type="scientific">Rotaria magnacalcarata</name>
    <dbReference type="NCBI Taxonomy" id="392030"/>
    <lineage>
        <taxon>Eukaryota</taxon>
        <taxon>Metazoa</taxon>
        <taxon>Spiralia</taxon>
        <taxon>Gnathifera</taxon>
        <taxon>Rotifera</taxon>
        <taxon>Eurotatoria</taxon>
        <taxon>Bdelloidea</taxon>
        <taxon>Philodinida</taxon>
        <taxon>Philodinidae</taxon>
        <taxon>Rotaria</taxon>
    </lineage>
</organism>
<keyword evidence="6" id="KW-0342">GTP-binding</keyword>
<dbReference type="FunFam" id="3.30.70.870:FF:000002">
    <property type="entry name" value="Translation elongation factor 2"/>
    <property type="match status" value="1"/>
</dbReference>
<dbReference type="Pfam" id="PF03764">
    <property type="entry name" value="EFG_IV"/>
    <property type="match status" value="1"/>
</dbReference>
<dbReference type="FunFam" id="3.30.230.10:FF:000006">
    <property type="entry name" value="Translation elongation factor 2"/>
    <property type="match status" value="1"/>
</dbReference>
<evidence type="ECO:0000313" key="8">
    <source>
        <dbReference type="EMBL" id="CAF4124931.1"/>
    </source>
</evidence>
<dbReference type="Gene3D" id="3.30.70.870">
    <property type="entry name" value="Elongation Factor G (Translational Gtpase), domain 3"/>
    <property type="match status" value="1"/>
</dbReference>
<dbReference type="InterPro" id="IPR031157">
    <property type="entry name" value="G_TR_CS"/>
</dbReference>
<protein>
    <recommendedName>
        <fullName evidence="7">Tr-type G domain-containing protein</fullName>
    </recommendedName>
</protein>
<dbReference type="SUPFAM" id="SSF52540">
    <property type="entry name" value="P-loop containing nucleoside triphosphate hydrolases"/>
    <property type="match status" value="1"/>
</dbReference>
<evidence type="ECO:0000313" key="9">
    <source>
        <dbReference type="Proteomes" id="UP000676336"/>
    </source>
</evidence>
<sequence>MVNFTVDEIRGLMDKKKNIRNMSVIAHVDHGKSTLTDSLVCKAGIIASQKAGEMRFTDTRKDEQERCITIKSTAISLFYELPAKDLEFIKQEREPNVSHFLINLIDSPGHVDFSSEVTAALRVTDGALVVVDCVSGVCVQTETVLRQAIAERIKPILFMNKMDRALLELQLQQEDLFQTFQRIVENVNVIIATYGDDSGPMGELQVDPTKGTVGFGAGLHGWAFTLKEFAEMYASKFKIEVSKLMKRLWGDNFFSPTEKKWSKSGGEGYVRGFCQFVLDPIFKVFRAIMDCKKDDYMQLLDKLNIKLSGEDKDKLEEGGKPLLKLVMKQWLPAGDVLLTMIAIHLPSPVVAQKYRAELLYEGPQDDEAFMGIKTCDATAPLMMYISKMVPTSDKGRFYAFGRVFSGIVQTGQKARIMGPNYVPGKKEDLYVKNIQRTILMMGRYTEPIEDVPCGNICGLVGVDQYLIKTGTITTFENAHNLRVMKFSVSPVVRVAVEPRNPADLPKLVEGLKRLAKSDPMVQCIIEESGEHIVAGAGELHLEICLKDLEEDHACIPIKVSDPVVSYRETVSEESDIMCLSKSPNKHNRIFLKARPMPDGLPEDIDKGDVTPRQEFKARARYLNEKYEYDVNEARKIWCFGPEGTGPNLLMDCTKGVQYLNEIKDSCVAGFQWATKEGVLAEENVRGVRFDIHDVTLHADAIHRGGGQIIPTARRVLYASMLTAKPRLYEPVYLCEVQVC</sequence>
<dbReference type="Pfam" id="PF14492">
    <property type="entry name" value="EFG_III"/>
    <property type="match status" value="1"/>
</dbReference>
<feature type="domain" description="Tr-type G" evidence="7">
    <location>
        <begin position="17"/>
        <end position="349"/>
    </location>
</feature>
<keyword evidence="5" id="KW-0648">Protein biosynthesis</keyword>
<dbReference type="InterPro" id="IPR035647">
    <property type="entry name" value="EFG_III/V"/>
</dbReference>
<reference evidence="8" key="1">
    <citation type="submission" date="2021-02" db="EMBL/GenBank/DDBJ databases">
        <authorList>
            <person name="Nowell W R."/>
        </authorList>
    </citation>
    <scope>NUCLEOTIDE SEQUENCE</scope>
</reference>
<dbReference type="InterPro" id="IPR041095">
    <property type="entry name" value="EFG_II"/>
</dbReference>
<dbReference type="PROSITE" id="PS00301">
    <property type="entry name" value="G_TR_1"/>
    <property type="match status" value="1"/>
</dbReference>
<dbReference type="AlphaFoldDB" id="A0A8S2QX39"/>
<dbReference type="PANTHER" id="PTHR42908:SF10">
    <property type="entry name" value="EUKARYOTIC TRANSLATION ELONGATION FACTOR 2"/>
    <property type="match status" value="1"/>
</dbReference>
<evidence type="ECO:0000256" key="3">
    <source>
        <dbReference type="ARBA" id="ARBA00022741"/>
    </source>
</evidence>
<proteinExistence type="predicted"/>
<dbReference type="EMBL" id="CAJOBI010008903">
    <property type="protein sequence ID" value="CAF4124931.1"/>
    <property type="molecule type" value="Genomic_DNA"/>
</dbReference>
<dbReference type="Gene3D" id="2.40.30.10">
    <property type="entry name" value="Translation factors"/>
    <property type="match status" value="1"/>
</dbReference>
<dbReference type="InterPro" id="IPR005517">
    <property type="entry name" value="Transl_elong_EFG/EF2_IV"/>
</dbReference>
<gene>
    <name evidence="8" type="ORF">SMN809_LOCUS18476</name>
</gene>
<dbReference type="SMART" id="SM00889">
    <property type="entry name" value="EFG_IV"/>
    <property type="match status" value="1"/>
</dbReference>
<dbReference type="GO" id="GO:0005525">
    <property type="term" value="F:GTP binding"/>
    <property type="evidence" value="ECO:0007669"/>
    <property type="project" value="UniProtKB-KW"/>
</dbReference>
<dbReference type="Proteomes" id="UP000676336">
    <property type="component" value="Unassembled WGS sequence"/>
</dbReference>
<dbReference type="InterPro" id="IPR014721">
    <property type="entry name" value="Ribsml_uS5_D2-typ_fold_subgr"/>
</dbReference>
<dbReference type="SUPFAM" id="SSF54980">
    <property type="entry name" value="EF-G C-terminal domain-like"/>
    <property type="match status" value="1"/>
</dbReference>
<dbReference type="SUPFAM" id="SSF54211">
    <property type="entry name" value="Ribosomal protein S5 domain 2-like"/>
    <property type="match status" value="1"/>
</dbReference>
<keyword evidence="2" id="KW-0963">Cytoplasm</keyword>
<dbReference type="InterPro" id="IPR009000">
    <property type="entry name" value="Transl_B-barrel_sf"/>
</dbReference>
<evidence type="ECO:0000256" key="4">
    <source>
        <dbReference type="ARBA" id="ARBA00022768"/>
    </source>
</evidence>
<comment type="caution">
    <text evidence="8">The sequence shown here is derived from an EMBL/GenBank/DDBJ whole genome shotgun (WGS) entry which is preliminary data.</text>
</comment>
<dbReference type="GO" id="GO:0003924">
    <property type="term" value="F:GTPase activity"/>
    <property type="evidence" value="ECO:0007669"/>
    <property type="project" value="InterPro"/>
</dbReference>
<dbReference type="InterPro" id="IPR004161">
    <property type="entry name" value="EFTu-like_2"/>
</dbReference>
<dbReference type="GO" id="GO:0003746">
    <property type="term" value="F:translation elongation factor activity"/>
    <property type="evidence" value="ECO:0007669"/>
    <property type="project" value="UniProtKB-KW"/>
</dbReference>
<dbReference type="Pfam" id="PF00009">
    <property type="entry name" value="GTP_EFTU"/>
    <property type="match status" value="1"/>
</dbReference>
<keyword evidence="3" id="KW-0547">Nucleotide-binding</keyword>
<name>A0A8S2QX39_9BILA</name>
<keyword evidence="4" id="KW-0251">Elongation factor</keyword>
<dbReference type="PANTHER" id="PTHR42908">
    <property type="entry name" value="TRANSLATION ELONGATION FACTOR-RELATED"/>
    <property type="match status" value="1"/>
</dbReference>
<dbReference type="CDD" id="cd01885">
    <property type="entry name" value="EF2"/>
    <property type="match status" value="1"/>
</dbReference>
<dbReference type="GO" id="GO:1990904">
    <property type="term" value="C:ribonucleoprotein complex"/>
    <property type="evidence" value="ECO:0007669"/>
    <property type="project" value="TreeGrafter"/>
</dbReference>
<dbReference type="FunFam" id="2.40.30.10:FF:000010">
    <property type="entry name" value="Translation elongation factor 2"/>
    <property type="match status" value="1"/>
</dbReference>